<dbReference type="PRINTS" id="PR00307">
    <property type="entry name" value="ADENOVSFIBRE"/>
</dbReference>
<evidence type="ECO:0000256" key="11">
    <source>
        <dbReference type="ARBA" id="ARBA00023296"/>
    </source>
</evidence>
<evidence type="ECO:0000256" key="4">
    <source>
        <dbReference type="ARBA" id="ARBA00022561"/>
    </source>
</evidence>
<dbReference type="InterPro" id="IPR000978">
    <property type="entry name" value="Adeno_fibre_knob"/>
</dbReference>
<evidence type="ECO:0000259" key="12">
    <source>
        <dbReference type="Pfam" id="PF00541"/>
    </source>
</evidence>
<dbReference type="SUPFAM" id="SSF51225">
    <property type="entry name" value="Fibre shaft of virus attachment proteins"/>
    <property type="match status" value="1"/>
</dbReference>
<dbReference type="SUPFAM" id="SSF49835">
    <property type="entry name" value="Virus attachment protein globular domain"/>
    <property type="match status" value="1"/>
</dbReference>
<keyword evidence="7" id="KW-1161">Viral attachment to host cell</keyword>
<dbReference type="InterPro" id="IPR009013">
    <property type="entry name" value="Attachment_protein_shaft_sf"/>
</dbReference>
<dbReference type="GO" id="GO:0098671">
    <property type="term" value="P:adhesion receptor-mediated virion attachment to host cell"/>
    <property type="evidence" value="ECO:0007669"/>
    <property type="project" value="UniProtKB-KW"/>
</dbReference>
<keyword evidence="11" id="KW-1160">Virus entry into host cell</keyword>
<dbReference type="GO" id="GO:0046718">
    <property type="term" value="P:symbiont entry into host cell"/>
    <property type="evidence" value="ECO:0007669"/>
    <property type="project" value="UniProtKB-KW"/>
</dbReference>
<dbReference type="InterPro" id="IPR000931">
    <property type="entry name" value="Adeno_fibre"/>
</dbReference>
<name>B8LFM5_ADE17</name>
<dbReference type="GO" id="GO:0042025">
    <property type="term" value="C:host cell nucleus"/>
    <property type="evidence" value="ECO:0007669"/>
    <property type="project" value="UniProtKB-SubCell"/>
</dbReference>
<feature type="domain" description="Adenoviral fibre protein knob" evidence="12">
    <location>
        <begin position="177"/>
        <end position="378"/>
    </location>
</feature>
<accession>B8LFM5</accession>
<keyword evidence="10" id="KW-1233">Viral attachment to host adhesion receptor</keyword>
<dbReference type="GO" id="GO:0007155">
    <property type="term" value="P:cell adhesion"/>
    <property type="evidence" value="ECO:0007669"/>
    <property type="project" value="InterPro"/>
</dbReference>
<organismHost>
    <name type="scientific">Homo sapiens</name>
    <name type="common">Human</name>
    <dbReference type="NCBI Taxonomy" id="9606"/>
</organismHost>
<dbReference type="GO" id="GO:0019028">
    <property type="term" value="C:viral capsid"/>
    <property type="evidence" value="ECO:0007669"/>
    <property type="project" value="UniProtKB-KW"/>
</dbReference>
<keyword evidence="4" id="KW-0167">Capsid protein</keyword>
<organism evidence="13">
    <name type="scientific">Human adenovirus D serotype 17</name>
    <name type="common">HAdV-17</name>
    <name type="synonym">Human adenovirus 17</name>
    <dbReference type="NCBI Taxonomy" id="46922"/>
    <lineage>
        <taxon>Viruses</taxon>
        <taxon>Varidnaviria</taxon>
        <taxon>Bamfordvirae</taxon>
        <taxon>Preplasmiviricota</taxon>
        <taxon>Polisuviricotina</taxon>
        <taxon>Pharingeaviricetes</taxon>
        <taxon>Rowavirales</taxon>
        <taxon>Adenoviridae</taxon>
        <taxon>Mastadenovirus</taxon>
        <taxon>Mastadenovirus dominans</taxon>
        <taxon>Human mastadenovirus D</taxon>
    </lineage>
</organism>
<evidence type="ECO:0000256" key="8">
    <source>
        <dbReference type="ARBA" id="ARBA00022844"/>
    </source>
</evidence>
<evidence type="ECO:0000256" key="7">
    <source>
        <dbReference type="ARBA" id="ARBA00022804"/>
    </source>
</evidence>
<evidence type="ECO:0000256" key="5">
    <source>
        <dbReference type="ARBA" id="ARBA00022562"/>
    </source>
</evidence>
<dbReference type="InterPro" id="IPR008982">
    <property type="entry name" value="Adenovirus_pIV-like_att"/>
</dbReference>
<dbReference type="InterPro" id="IPR000939">
    <property type="entry name" value="Adenobir_fibre_prot_rpt/shaft"/>
</dbReference>
<evidence type="ECO:0000313" key="13">
    <source>
        <dbReference type="EMBL" id="ABQ00200.1"/>
    </source>
</evidence>
<evidence type="ECO:0000256" key="9">
    <source>
        <dbReference type="ARBA" id="ARBA00022921"/>
    </source>
</evidence>
<evidence type="ECO:0000256" key="6">
    <source>
        <dbReference type="ARBA" id="ARBA00022581"/>
    </source>
</evidence>
<keyword evidence="8" id="KW-0946">Virion</keyword>
<keyword evidence="6" id="KW-0945">Host-virus interaction</keyword>
<proteinExistence type="inferred from homology"/>
<dbReference type="Gene3D" id="2.10.25.20">
    <property type="entry name" value="reovirus attachment protein sigma1, domain 1"/>
    <property type="match status" value="1"/>
</dbReference>
<evidence type="ECO:0000256" key="3">
    <source>
        <dbReference type="ARBA" id="ARBA00006685"/>
    </source>
</evidence>
<dbReference type="Pfam" id="PF00608">
    <property type="entry name" value="Adeno_shaft"/>
    <property type="match status" value="2"/>
</dbReference>
<evidence type="ECO:0000256" key="10">
    <source>
        <dbReference type="ARBA" id="ARBA00023165"/>
    </source>
</evidence>
<protein>
    <submittedName>
        <fullName evidence="13">Fiber protein</fullName>
    </submittedName>
</protein>
<evidence type="ECO:0000256" key="2">
    <source>
        <dbReference type="ARBA" id="ARBA00004328"/>
    </source>
</evidence>
<comment type="subcellular location">
    <subcellularLocation>
        <location evidence="1">Host nucleus</location>
    </subcellularLocation>
    <subcellularLocation>
        <location evidence="2">Virion</location>
    </subcellularLocation>
</comment>
<evidence type="ECO:0000256" key="1">
    <source>
        <dbReference type="ARBA" id="ARBA00004147"/>
    </source>
</evidence>
<comment type="similarity">
    <text evidence="3">Belongs to the adenoviridae fiber family.</text>
</comment>
<dbReference type="Pfam" id="PF00541">
    <property type="entry name" value="Adeno_knob"/>
    <property type="match status" value="1"/>
</dbReference>
<keyword evidence="5" id="KW-1048">Host nucleus</keyword>
<reference evidence="13" key="1">
    <citation type="submission" date="2006-12" db="EMBL/GenBank/DDBJ databases">
        <title>Phylogenetic analysis and structural predictions of human adenovirus penton proteins.</title>
        <authorList>
            <person name="Madisch I."/>
            <person name="Grintzalis A."/>
            <person name="Heim A."/>
        </authorList>
    </citation>
    <scope>NUCLEOTIDE SEQUENCE</scope>
    <source>
        <strain evidence="13">17'H30</strain>
    </source>
</reference>
<sequence>MAKRLRVEDDFNPVYPYGYARNQNIPFLTPPFVSSDGFQNFPPGVLSLKLADPIAITNGNVSLKVGGGLTVEQNSGNLKVNPKAPLQVATDNQLEISLADPFEVKNKKLSLKVGHGLKVIDENISTLQGLLGNLVVLTGMGIGTEELKKDDKIVGSAVNVRLGQDGGLTFDKKGDLVAWNKENDRRTLWTTPDPSPNCKVSEEKDSKLTLVLTKCGSQILASVSLLVVKGKFANINNETNPGEDYKKFSVKLLFDANGKLLTGSSLDGNYWNYKNKDSVIGSPYENAVPFMPNSTAYPKIINNGTATPEDKKSAAKKTIVTNVYLGGDAGQPVATTVSFNKETESNCVYSITFDFAWNKTYKNVPFDSSSLTFSYIAQDAEDKNE</sequence>
<keyword evidence="9" id="KW-0426">Late protein</keyword>
<dbReference type="Gene3D" id="2.60.90.10">
    <property type="entry name" value="Adenovirus pIV-related, attachment domain"/>
    <property type="match status" value="1"/>
</dbReference>
<dbReference type="EMBL" id="EF195773">
    <property type="protein sequence ID" value="ABQ00200.1"/>
    <property type="molecule type" value="Genomic_DNA"/>
</dbReference>